<evidence type="ECO:0000256" key="5">
    <source>
        <dbReference type="SAM" id="SignalP"/>
    </source>
</evidence>
<dbReference type="SUPFAM" id="SSF55486">
    <property type="entry name" value="Metalloproteases ('zincins'), catalytic domain"/>
    <property type="match status" value="1"/>
</dbReference>
<evidence type="ECO:0000256" key="3">
    <source>
        <dbReference type="ARBA" id="ARBA00022801"/>
    </source>
</evidence>
<dbReference type="EMBL" id="VMNI01000006">
    <property type="protein sequence ID" value="TVO78006.1"/>
    <property type="molecule type" value="Genomic_DNA"/>
</dbReference>
<sequence>MFKNALATAALALTAFSAQAITIEFDYSYDTSGFFTDQHKSVMNTIAGEFGTRLTDSLAAITVSSNNVFQPRVDLITDGSPTFAPSQSIPQDTLRVFVGARALTGSTLAEGGNGFSAGGAPSFMANVNNRSQALPQGVDFGPFGGAMVFDTGTSWYLDDNLATVESFGGFDFYSVAIHELGHVLGVGTSAAWTNQTSGLTFTGAAAVASYGGPVPLANSGHVLKSIDSTFMGSLQEPALTPSITAGQRKYFTELDWALLSDIGWQVAAVPEPETWAMMLAGLGLLGWRLRRANLAQGGQLRCPPIGGGLSNTQLRDFVPQASAGGGRRAAHPTTIMVPHGWPA</sequence>
<dbReference type="GO" id="GO:0008270">
    <property type="term" value="F:zinc ion binding"/>
    <property type="evidence" value="ECO:0007669"/>
    <property type="project" value="InterPro"/>
</dbReference>
<evidence type="ECO:0000256" key="1">
    <source>
        <dbReference type="ARBA" id="ARBA00022670"/>
    </source>
</evidence>
<dbReference type="Pfam" id="PF00413">
    <property type="entry name" value="Peptidase_M10"/>
    <property type="match status" value="1"/>
</dbReference>
<proteinExistence type="predicted"/>
<dbReference type="GO" id="GO:0004222">
    <property type="term" value="F:metalloendopeptidase activity"/>
    <property type="evidence" value="ECO:0007669"/>
    <property type="project" value="InterPro"/>
</dbReference>
<name>A0A557SKP7_9RHOO</name>
<dbReference type="GO" id="GO:0031012">
    <property type="term" value="C:extracellular matrix"/>
    <property type="evidence" value="ECO:0007669"/>
    <property type="project" value="InterPro"/>
</dbReference>
<feature type="domain" description="Ice-binding protein C-terminal" evidence="7">
    <location>
        <begin position="268"/>
        <end position="291"/>
    </location>
</feature>
<accession>A0A557SKP7</accession>
<keyword evidence="3" id="KW-0378">Hydrolase</keyword>
<keyword evidence="5" id="KW-0732">Signal</keyword>
<evidence type="ECO:0000256" key="4">
    <source>
        <dbReference type="ARBA" id="ARBA00022833"/>
    </source>
</evidence>
<feature type="chain" id="PRO_5022051939" evidence="5">
    <location>
        <begin position="21"/>
        <end position="343"/>
    </location>
</feature>
<reference evidence="8 9" key="1">
    <citation type="submission" date="2019-07" db="EMBL/GenBank/DDBJ databases">
        <title>The pathways for chlorine oxyanion respiration interact through the shared metabolite chlorate.</title>
        <authorList>
            <person name="Barnum T.P."/>
            <person name="Cheng Y."/>
            <person name="Hill K.A."/>
            <person name="Lucas L.N."/>
            <person name="Carlson H.K."/>
            <person name="Coates J.D."/>
        </authorList>
    </citation>
    <scope>NUCLEOTIDE SEQUENCE [LARGE SCALE GENOMIC DNA]</scope>
    <source>
        <strain evidence="8 9">SFB-1</strain>
    </source>
</reference>
<feature type="signal peptide" evidence="5">
    <location>
        <begin position="1"/>
        <end position="20"/>
    </location>
</feature>
<dbReference type="InterPro" id="IPR001818">
    <property type="entry name" value="Pept_M10_metallopeptidase"/>
</dbReference>
<dbReference type="InterPro" id="IPR013424">
    <property type="entry name" value="Ice-binding_C"/>
</dbReference>
<dbReference type="Gene3D" id="3.40.390.10">
    <property type="entry name" value="Collagenase (Catalytic Domain)"/>
    <property type="match status" value="1"/>
</dbReference>
<keyword evidence="2" id="KW-0479">Metal-binding</keyword>
<keyword evidence="1" id="KW-0645">Protease</keyword>
<feature type="domain" description="Peptidase M10 metallopeptidase" evidence="6">
    <location>
        <begin position="140"/>
        <end position="189"/>
    </location>
</feature>
<evidence type="ECO:0000259" key="6">
    <source>
        <dbReference type="Pfam" id="PF00413"/>
    </source>
</evidence>
<dbReference type="Proteomes" id="UP000318349">
    <property type="component" value="Unassembled WGS sequence"/>
</dbReference>
<evidence type="ECO:0000313" key="8">
    <source>
        <dbReference type="EMBL" id="TVO78006.1"/>
    </source>
</evidence>
<evidence type="ECO:0000259" key="7">
    <source>
        <dbReference type="Pfam" id="PF07589"/>
    </source>
</evidence>
<organism evidence="8 9">
    <name type="scientific">Denitromonas halophila</name>
    <dbReference type="NCBI Taxonomy" id="1629404"/>
    <lineage>
        <taxon>Bacteria</taxon>
        <taxon>Pseudomonadati</taxon>
        <taxon>Pseudomonadota</taxon>
        <taxon>Betaproteobacteria</taxon>
        <taxon>Rhodocyclales</taxon>
        <taxon>Zoogloeaceae</taxon>
        <taxon>Denitromonas</taxon>
    </lineage>
</organism>
<gene>
    <name evidence="8" type="ORF">FHP89_05855</name>
</gene>
<dbReference type="AlphaFoldDB" id="A0A557SKP7"/>
<evidence type="ECO:0000313" key="9">
    <source>
        <dbReference type="Proteomes" id="UP000318349"/>
    </source>
</evidence>
<protein>
    <submittedName>
        <fullName evidence="8">PEP-CTERM sorting domain-containing protein</fullName>
    </submittedName>
</protein>
<dbReference type="InterPro" id="IPR024079">
    <property type="entry name" value="MetalloPept_cat_dom_sf"/>
</dbReference>
<evidence type="ECO:0000256" key="2">
    <source>
        <dbReference type="ARBA" id="ARBA00022723"/>
    </source>
</evidence>
<keyword evidence="4" id="KW-0862">Zinc</keyword>
<dbReference type="NCBIfam" id="TIGR02595">
    <property type="entry name" value="PEP_CTERM"/>
    <property type="match status" value="1"/>
</dbReference>
<dbReference type="Pfam" id="PF07589">
    <property type="entry name" value="PEP-CTERM"/>
    <property type="match status" value="1"/>
</dbReference>
<dbReference type="GO" id="GO:0006508">
    <property type="term" value="P:proteolysis"/>
    <property type="evidence" value="ECO:0007669"/>
    <property type="project" value="UniProtKB-KW"/>
</dbReference>
<comment type="caution">
    <text evidence="8">The sequence shown here is derived from an EMBL/GenBank/DDBJ whole genome shotgun (WGS) entry which is preliminary data.</text>
</comment>